<dbReference type="InterPro" id="IPR025366">
    <property type="entry name" value="DUF4270"/>
</dbReference>
<protein>
    <recommendedName>
        <fullName evidence="3">DUF4270 domain-containing protein</fullName>
    </recommendedName>
</protein>
<dbReference type="RefSeq" id="WP_016420827.1">
    <property type="nucleotide sequence ID" value="NZ_FNND01000004.1"/>
</dbReference>
<dbReference type="EMBL" id="FNND01000004">
    <property type="protein sequence ID" value="SDW84358.1"/>
    <property type="molecule type" value="Genomic_DNA"/>
</dbReference>
<dbReference type="PROSITE" id="PS51257">
    <property type="entry name" value="PROKAR_LIPOPROTEIN"/>
    <property type="match status" value="1"/>
</dbReference>
<keyword evidence="2" id="KW-1185">Reference proteome</keyword>
<name>A0A1H2WV27_9FLAO</name>
<evidence type="ECO:0000313" key="2">
    <source>
        <dbReference type="Proteomes" id="UP000182771"/>
    </source>
</evidence>
<evidence type="ECO:0000313" key="1">
    <source>
        <dbReference type="EMBL" id="SDW84358.1"/>
    </source>
</evidence>
<reference evidence="1 2" key="1">
    <citation type="submission" date="2016-10" db="EMBL/GenBank/DDBJ databases">
        <authorList>
            <person name="Varghese N."/>
            <person name="Submissions S."/>
        </authorList>
    </citation>
    <scope>NUCLEOTIDE SEQUENCE [LARGE SCALE GENOMIC DNA]</scope>
    <source>
        <strain evidence="1 2">DSM 11449</strain>
    </source>
</reference>
<dbReference type="Pfam" id="PF14092">
    <property type="entry name" value="DUF4270"/>
    <property type="match status" value="1"/>
</dbReference>
<comment type="caution">
    <text evidence="1">The sequence shown here is derived from an EMBL/GenBank/DDBJ whole genome shotgun (WGS) entry which is preliminary data.</text>
</comment>
<proteinExistence type="predicted"/>
<dbReference type="Proteomes" id="UP000182771">
    <property type="component" value="Unassembled WGS sequence"/>
</dbReference>
<dbReference type="GeneID" id="85017264"/>
<evidence type="ECO:0008006" key="3">
    <source>
        <dbReference type="Google" id="ProtNLM"/>
    </source>
</evidence>
<gene>
    <name evidence="1" type="ORF">SAMN05444420_104215</name>
</gene>
<dbReference type="AlphaFoldDB" id="A0A1H2WV27"/>
<organism evidence="1 2">
    <name type="scientific">Capnocytophaga granulosa</name>
    <dbReference type="NCBI Taxonomy" id="45242"/>
    <lineage>
        <taxon>Bacteria</taxon>
        <taxon>Pseudomonadati</taxon>
        <taxon>Bacteroidota</taxon>
        <taxon>Flavobacteriia</taxon>
        <taxon>Flavobacteriales</taxon>
        <taxon>Flavobacteriaceae</taxon>
        <taxon>Capnocytophaga</taxon>
    </lineage>
</organism>
<dbReference type="OrthoDB" id="1466062at2"/>
<sequence length="522" mass="57802">MKHIYLSFLSLTALVLTTSCNTDGEIRQVEGNILGTPLFTPKKDSIALEFNNIKVSAIQTNSQNNPILGQLTQGSLGTTNVALVTQALLSSANPTFGEKTQEQEASSYNENETVEKVYLYLPFFSTEKNIQDPSDAKKTIKTYTLDSIYGGKEASFTMKVEQLNHHLRDINSQLESQVYYSNEVFPTAATLAEVTVAGASNNPIVRYQFDDPTTQTNEATKEKDRLAPGYRIELSPTLFQSLLLDKEGDSSLSSNDSFRQALNGLVISTANFSSGLLALINLKNAKIEVVYNYQFQKDNNTYTKKKSYELSLGGISFNQYTISDNMVSPSQDAIYLKGGQGYVAELTIPESNPVFQMLKAKKPIINQADLYLYVDKTKVDLTQQPPYVLIYNATKGLPLYDYSAEISGNTSSNDIVSIGRLTKDNKGDYYYHFYLTDHLTSLVKNGSDNVKIGLAVSTHLSQDTKSTISAMRSISYKNSANEVKKTVLGNAENTLYTVVYGNGSQVPEGKKLKLMVYYTLTE</sequence>
<accession>A0A1H2WV27</accession>